<evidence type="ECO:0000259" key="5">
    <source>
        <dbReference type="PROSITE" id="PS51903"/>
    </source>
</evidence>
<keyword evidence="4" id="KW-0143">Chaperone</keyword>
<dbReference type="Pfam" id="PF10431">
    <property type="entry name" value="ClpB_D2-small"/>
    <property type="match status" value="1"/>
</dbReference>
<dbReference type="Gene3D" id="1.10.1780.10">
    <property type="entry name" value="Clp, N-terminal domain"/>
    <property type="match status" value="1"/>
</dbReference>
<dbReference type="CDD" id="cd00009">
    <property type="entry name" value="AAA"/>
    <property type="match status" value="1"/>
</dbReference>
<dbReference type="InterPro" id="IPR027417">
    <property type="entry name" value="P-loop_NTPase"/>
</dbReference>
<dbReference type="PANTHER" id="PTHR11638:SF111">
    <property type="entry name" value="ATP-DEPENDENT CLP PROTEASE ATP-BINDING SUBUNIT CLPA"/>
    <property type="match status" value="1"/>
</dbReference>
<protein>
    <submittedName>
        <fullName evidence="6">ATP-dependent Clp protease ATP-binding subunit</fullName>
    </submittedName>
</protein>
<dbReference type="PROSITE" id="PS00870">
    <property type="entry name" value="CLPAB_1"/>
    <property type="match status" value="1"/>
</dbReference>
<keyword evidence="2" id="KW-0547">Nucleotide-binding</keyword>
<dbReference type="GO" id="GO:0005524">
    <property type="term" value="F:ATP binding"/>
    <property type="evidence" value="ECO:0007669"/>
    <property type="project" value="UniProtKB-KW"/>
</dbReference>
<dbReference type="SMART" id="SM01086">
    <property type="entry name" value="ClpB_D2-small"/>
    <property type="match status" value="1"/>
</dbReference>
<sequence>MSQNRADNTTRRAYQIALSLKHEFVTLEHILSALLEKPEVCEVLEKAGGQVEDLKRFVSEYLNNANNHIIVENLTQPRHTTMFVNTLKQAKTQSLFGPRGDVHDFDLLLALFGIEHSHASYFLEKARIDKMAVVDLVTAQAESGQQEHKAQQAQEALETYAINLNKRALENRLDPLIGRETEVAEIVEVLSKRNKHNVILVGDPGVGKTQVVEGLACRIVAQTVPASLADKTIYSLDLAQLVAGTKYRGDFEERIKNLINALQALPDAILFIDEIHMIMGAGSGSSGSMDAANILKPALSRGEIRCIGSTTDEEYRKHWERDRAMSRRFHRINIMEPSIELSMDICANAADTVFAQYHGVEYRADAIRAAVELSVRYLTQQRLPDKALDLLDQTGSRHKISGETGEITELHVQRVVETLIKAPITQPQDKDDNLRNLLDNLNGKVYGQHPACETLAESVWIARSGLRAPDKTQGAYLFTGSTGVGKTMVARMLAQQLQVPFVKFDMSEFSEKHTLSRLLGSPPGYVGYQDGQAGSGELINILEKHPHCVLLFDEIEKAHPEIQHVFLQVMDTGDVSSQNGKKVSVRNAWVIFTSNLGAADREKNGIGFGASSNSEADVQAVNHWFTPEFRNRLDAVVRFNNLKSEHMLEIVKTIMEEINTRSQQRGVRICANPEALAWLAERSYDKLQGARIAHRTVQQHIMKPLSKEMLFGCLSQGGAVMISVHDRELHFEYFSNSNSMVQTDNVAVETAELEATAP</sequence>
<feature type="domain" description="Clp R" evidence="5">
    <location>
        <begin position="1"/>
        <end position="64"/>
    </location>
</feature>
<name>A0A6J5KNH9_9CAUD</name>
<dbReference type="GO" id="GO:0034605">
    <property type="term" value="P:cellular response to heat"/>
    <property type="evidence" value="ECO:0007669"/>
    <property type="project" value="TreeGrafter"/>
</dbReference>
<dbReference type="InterPro" id="IPR050130">
    <property type="entry name" value="ClpA_ClpB"/>
</dbReference>
<dbReference type="InterPro" id="IPR003959">
    <property type="entry name" value="ATPase_AAA_core"/>
</dbReference>
<dbReference type="SUPFAM" id="SSF52540">
    <property type="entry name" value="P-loop containing nucleoside triphosphate hydrolases"/>
    <property type="match status" value="2"/>
</dbReference>
<gene>
    <name evidence="6" type="ORF">UFOVP29_101</name>
</gene>
<dbReference type="SUPFAM" id="SSF81923">
    <property type="entry name" value="Double Clp-N motif"/>
    <property type="match status" value="1"/>
</dbReference>
<dbReference type="Pfam" id="PF17871">
    <property type="entry name" value="AAA_lid_9"/>
    <property type="match status" value="1"/>
</dbReference>
<dbReference type="InterPro" id="IPR001270">
    <property type="entry name" value="ClpA/B"/>
</dbReference>
<accession>A0A6J5KNH9</accession>
<dbReference type="EMBL" id="LR796167">
    <property type="protein sequence ID" value="CAB4122925.1"/>
    <property type="molecule type" value="Genomic_DNA"/>
</dbReference>
<evidence type="ECO:0000256" key="3">
    <source>
        <dbReference type="ARBA" id="ARBA00022840"/>
    </source>
</evidence>
<keyword evidence="6" id="KW-0378">Hydrolase</keyword>
<dbReference type="PRINTS" id="PR00300">
    <property type="entry name" value="CLPPROTEASEA"/>
</dbReference>
<evidence type="ECO:0000256" key="1">
    <source>
        <dbReference type="ARBA" id="ARBA00022737"/>
    </source>
</evidence>
<evidence type="ECO:0000256" key="2">
    <source>
        <dbReference type="ARBA" id="ARBA00022741"/>
    </source>
</evidence>
<dbReference type="InterPro" id="IPR019489">
    <property type="entry name" value="Clp_ATPase_C"/>
</dbReference>
<dbReference type="InterPro" id="IPR004176">
    <property type="entry name" value="Clp_R_N"/>
</dbReference>
<organism evidence="6">
    <name type="scientific">uncultured Caudovirales phage</name>
    <dbReference type="NCBI Taxonomy" id="2100421"/>
    <lineage>
        <taxon>Viruses</taxon>
        <taxon>Duplodnaviria</taxon>
        <taxon>Heunggongvirae</taxon>
        <taxon>Uroviricota</taxon>
        <taxon>Caudoviricetes</taxon>
        <taxon>Peduoviridae</taxon>
        <taxon>Maltschvirus</taxon>
        <taxon>Maltschvirus maltsch</taxon>
    </lineage>
</organism>
<proteinExistence type="predicted"/>
<keyword evidence="6" id="KW-0645">Protease</keyword>
<dbReference type="CDD" id="cd19499">
    <property type="entry name" value="RecA-like_ClpB_Hsp104-like"/>
    <property type="match status" value="1"/>
</dbReference>
<keyword evidence="1" id="KW-0677">Repeat</keyword>
<dbReference type="Pfam" id="PF02861">
    <property type="entry name" value="Clp_N"/>
    <property type="match status" value="1"/>
</dbReference>
<evidence type="ECO:0000313" key="6">
    <source>
        <dbReference type="EMBL" id="CAB4122925.1"/>
    </source>
</evidence>
<dbReference type="PROSITE" id="PS51903">
    <property type="entry name" value="CLP_R"/>
    <property type="match status" value="1"/>
</dbReference>
<dbReference type="InterPro" id="IPR041546">
    <property type="entry name" value="ClpA/ClpB_AAA_lid"/>
</dbReference>
<reference evidence="6" key="1">
    <citation type="submission" date="2020-04" db="EMBL/GenBank/DDBJ databases">
        <authorList>
            <person name="Chiriac C."/>
            <person name="Salcher M."/>
            <person name="Ghai R."/>
            <person name="Kavagutti S V."/>
        </authorList>
    </citation>
    <scope>NUCLEOTIDE SEQUENCE</scope>
</reference>
<dbReference type="InterPro" id="IPR003593">
    <property type="entry name" value="AAA+_ATPase"/>
</dbReference>
<dbReference type="Gene3D" id="1.10.8.60">
    <property type="match status" value="2"/>
</dbReference>
<dbReference type="GO" id="GO:0006508">
    <property type="term" value="P:proteolysis"/>
    <property type="evidence" value="ECO:0007669"/>
    <property type="project" value="UniProtKB-KW"/>
</dbReference>
<dbReference type="InterPro" id="IPR036628">
    <property type="entry name" value="Clp_N_dom_sf"/>
</dbReference>
<dbReference type="Gene3D" id="3.40.50.300">
    <property type="entry name" value="P-loop containing nucleotide triphosphate hydrolases"/>
    <property type="match status" value="2"/>
</dbReference>
<keyword evidence="3 6" id="KW-0067">ATP-binding</keyword>
<dbReference type="SMART" id="SM00382">
    <property type="entry name" value="AAA"/>
    <property type="match status" value="2"/>
</dbReference>
<dbReference type="Pfam" id="PF00004">
    <property type="entry name" value="AAA"/>
    <property type="match status" value="1"/>
</dbReference>
<dbReference type="PANTHER" id="PTHR11638">
    <property type="entry name" value="ATP-DEPENDENT CLP PROTEASE"/>
    <property type="match status" value="1"/>
</dbReference>
<dbReference type="Pfam" id="PF07724">
    <property type="entry name" value="AAA_2"/>
    <property type="match status" value="1"/>
</dbReference>
<evidence type="ECO:0000256" key="4">
    <source>
        <dbReference type="ARBA" id="ARBA00023186"/>
    </source>
</evidence>
<dbReference type="GO" id="GO:0016887">
    <property type="term" value="F:ATP hydrolysis activity"/>
    <property type="evidence" value="ECO:0007669"/>
    <property type="project" value="InterPro"/>
</dbReference>
<dbReference type="InterPro" id="IPR018368">
    <property type="entry name" value="ClpA/B_CS1"/>
</dbReference>
<dbReference type="GO" id="GO:0008233">
    <property type="term" value="F:peptidase activity"/>
    <property type="evidence" value="ECO:0007669"/>
    <property type="project" value="UniProtKB-KW"/>
</dbReference>